<comment type="caution">
    <text evidence="2">The sequence shown here is derived from an EMBL/GenBank/DDBJ whole genome shotgun (WGS) entry which is preliminary data.</text>
</comment>
<keyword evidence="3" id="KW-1185">Reference proteome</keyword>
<dbReference type="Gene3D" id="3.10.10.10">
    <property type="entry name" value="HIV Type 1 Reverse Transcriptase, subunit A, domain 1"/>
    <property type="match status" value="1"/>
</dbReference>
<organism evidence="2 3">
    <name type="scientific">Prunus dulcis</name>
    <name type="common">Almond</name>
    <name type="synonym">Amygdalus dulcis</name>
    <dbReference type="NCBI Taxonomy" id="3755"/>
    <lineage>
        <taxon>Eukaryota</taxon>
        <taxon>Viridiplantae</taxon>
        <taxon>Streptophyta</taxon>
        <taxon>Embryophyta</taxon>
        <taxon>Tracheophyta</taxon>
        <taxon>Spermatophyta</taxon>
        <taxon>Magnoliopsida</taxon>
        <taxon>eudicotyledons</taxon>
        <taxon>Gunneridae</taxon>
        <taxon>Pentapetalae</taxon>
        <taxon>rosids</taxon>
        <taxon>fabids</taxon>
        <taxon>Rosales</taxon>
        <taxon>Rosaceae</taxon>
        <taxon>Amygdaloideae</taxon>
        <taxon>Amygdaleae</taxon>
        <taxon>Prunus</taxon>
    </lineage>
</organism>
<name>A0AAD4W224_PRUDU</name>
<dbReference type="GO" id="GO:0003676">
    <property type="term" value="F:nucleic acid binding"/>
    <property type="evidence" value="ECO:0007669"/>
    <property type="project" value="InterPro"/>
</dbReference>
<dbReference type="InterPro" id="IPR036397">
    <property type="entry name" value="RNaseH_sf"/>
</dbReference>
<dbReference type="Gene3D" id="3.30.420.10">
    <property type="entry name" value="Ribonuclease H-like superfamily/Ribonuclease H"/>
    <property type="match status" value="2"/>
</dbReference>
<gene>
    <name evidence="2" type="ORF">L3X38_024289</name>
</gene>
<dbReference type="PANTHER" id="PTHR48475">
    <property type="entry name" value="RIBONUCLEASE H"/>
    <property type="match status" value="1"/>
</dbReference>
<dbReference type="SUPFAM" id="SSF56672">
    <property type="entry name" value="DNA/RNA polymerases"/>
    <property type="match status" value="1"/>
</dbReference>
<reference evidence="2 3" key="1">
    <citation type="journal article" date="2022" name="G3 (Bethesda)">
        <title>Whole-genome sequence and methylome profiling of the almond [Prunus dulcis (Mill.) D.A. Webb] cultivar 'Nonpareil'.</title>
        <authorList>
            <person name="D'Amico-Willman K.M."/>
            <person name="Ouma W.Z."/>
            <person name="Meulia T."/>
            <person name="Sideli G.M."/>
            <person name="Gradziel T.M."/>
            <person name="Fresnedo-Ramirez J."/>
        </authorList>
    </citation>
    <scope>NUCLEOTIDE SEQUENCE [LARGE SCALE GENOMIC DNA]</scope>
    <source>
        <strain evidence="2">Clone GOH B32 T37-40</strain>
    </source>
</reference>
<proteinExistence type="predicted"/>
<evidence type="ECO:0000313" key="3">
    <source>
        <dbReference type="Proteomes" id="UP001054821"/>
    </source>
</evidence>
<dbReference type="Pfam" id="PF00078">
    <property type="entry name" value="RVT_1"/>
    <property type="match status" value="1"/>
</dbReference>
<dbReference type="PROSITE" id="PS50879">
    <property type="entry name" value="RNASE_H_1"/>
    <property type="match status" value="1"/>
</dbReference>
<dbReference type="InterPro" id="IPR002156">
    <property type="entry name" value="RNaseH_domain"/>
</dbReference>
<dbReference type="AlphaFoldDB" id="A0AAD4W224"/>
<dbReference type="InterPro" id="IPR043128">
    <property type="entry name" value="Rev_trsase/Diguanyl_cyclase"/>
</dbReference>
<evidence type="ECO:0000313" key="2">
    <source>
        <dbReference type="EMBL" id="KAI5334156.1"/>
    </source>
</evidence>
<feature type="domain" description="RNase H type-1" evidence="1">
    <location>
        <begin position="381"/>
        <end position="514"/>
    </location>
</feature>
<dbReference type="PANTHER" id="PTHR48475:SF1">
    <property type="entry name" value="RNASE H TYPE-1 DOMAIN-CONTAINING PROTEIN"/>
    <property type="match status" value="1"/>
</dbReference>
<evidence type="ECO:0000259" key="1">
    <source>
        <dbReference type="PROSITE" id="PS50879"/>
    </source>
</evidence>
<dbReference type="EMBL" id="JAJFAZ020000004">
    <property type="protein sequence ID" value="KAI5334156.1"/>
    <property type="molecule type" value="Genomic_DNA"/>
</dbReference>
<dbReference type="InterPro" id="IPR041577">
    <property type="entry name" value="RT_RNaseH_2"/>
</dbReference>
<dbReference type="CDD" id="cd09279">
    <property type="entry name" value="RNase_HI_like"/>
    <property type="match status" value="1"/>
</dbReference>
<dbReference type="CDD" id="cd01647">
    <property type="entry name" value="RT_LTR"/>
    <property type="match status" value="1"/>
</dbReference>
<accession>A0AAD4W224</accession>
<dbReference type="SUPFAM" id="SSF53098">
    <property type="entry name" value="Ribonuclease H-like"/>
    <property type="match status" value="2"/>
</dbReference>
<sequence>MRVCVDYRNLNEATLKDEYPMPMADMLIDGAAHNKILTFMVGNAGYNQIMVAEVYIHKTAFRCPRAVRAYEYIFLSFGLKNAGATYQRVMNSIFHDMIGHTLEVYIDEVVIKSQEQEAHIEDLRKAFIRMRQHQFKINPKKCAFGVQAGNFLGFLVHQRGKVQPFSPLLKIKQGDPFVWGPIQQEAFDQIKQYLSNPPFLMPPRKGILLKLYISASENSIGSLLAQDNMEGKGQAVFYLSRILQDVETCYSAIEKLCLALYFTVVKLRHYMLPFTVHIIAKTDLIKHMLNRPVLRGRLGKRILALSEFSFRYVPQKAIKGQAIADFLAAHPCVEIEDLNTMGIANIGFSPDQRAPKFEFKSVPGNLLDKRGQVQIPVKTVQIKPWKLYFNGSKTESAASADIVIEEPFGAKYAYSFQLDFDSINNIAEYEALIIGLEMILELSIKQLEVFGDSQLVIKQLTNEYKCMDPNMAAYYVAACNLSSMFKTISIKYIPRDKNLAANQMAQIAFSIQIQEHQSKRTTKCRKAKWPDSTYSSRPLNPIIKPRPFRGWAMDFVGKIAPSFSNEHTFTIIVATDYFTKRAFAEEYNIKFVQSSPYFPRANGQAESTNKVLINIIKKIVDNNPRDWHERLSKALWADRTSKKTAKGTAPFALTYGHDIVLPVEINVQSLRTEKQPDMSKEEYAEDMMKDLEQLSSI</sequence>
<dbReference type="InterPro" id="IPR043502">
    <property type="entry name" value="DNA/RNA_pol_sf"/>
</dbReference>
<dbReference type="InterPro" id="IPR012337">
    <property type="entry name" value="RNaseH-like_sf"/>
</dbReference>
<dbReference type="Gene3D" id="3.30.70.270">
    <property type="match status" value="2"/>
</dbReference>
<dbReference type="GO" id="GO:0004523">
    <property type="term" value="F:RNA-DNA hybrid ribonuclease activity"/>
    <property type="evidence" value="ECO:0007669"/>
    <property type="project" value="InterPro"/>
</dbReference>
<protein>
    <recommendedName>
        <fullName evidence="1">RNase H type-1 domain-containing protein</fullName>
    </recommendedName>
</protein>
<dbReference type="Pfam" id="PF17919">
    <property type="entry name" value="RT_RNaseH_2"/>
    <property type="match status" value="1"/>
</dbReference>
<dbReference type="InterPro" id="IPR000477">
    <property type="entry name" value="RT_dom"/>
</dbReference>
<dbReference type="Proteomes" id="UP001054821">
    <property type="component" value="Chromosome 4"/>
</dbReference>
<dbReference type="Pfam" id="PF13456">
    <property type="entry name" value="RVT_3"/>
    <property type="match status" value="1"/>
</dbReference>